<dbReference type="PANTHER" id="PTHR14869:SF0">
    <property type="entry name" value="MYC TARGET PROTEIN 1"/>
    <property type="match status" value="1"/>
</dbReference>
<evidence type="ECO:0000313" key="3">
    <source>
        <dbReference type="EMBL" id="KAK5858056.1"/>
    </source>
</evidence>
<dbReference type="InterPro" id="IPR029180">
    <property type="entry name" value="Myc_target_1"/>
</dbReference>
<keyword evidence="2" id="KW-1133">Transmembrane helix</keyword>
<evidence type="ECO:0000256" key="2">
    <source>
        <dbReference type="SAM" id="Phobius"/>
    </source>
</evidence>
<name>A0AAN8ACV9_ELEMC</name>
<feature type="compositionally biased region" description="Basic residues" evidence="1">
    <location>
        <begin position="233"/>
        <end position="242"/>
    </location>
</feature>
<organism evidence="3 4">
    <name type="scientific">Eleginops maclovinus</name>
    <name type="common">Patagonian blennie</name>
    <name type="synonym">Eleginus maclovinus</name>
    <dbReference type="NCBI Taxonomy" id="56733"/>
    <lineage>
        <taxon>Eukaryota</taxon>
        <taxon>Metazoa</taxon>
        <taxon>Chordata</taxon>
        <taxon>Craniata</taxon>
        <taxon>Vertebrata</taxon>
        <taxon>Euteleostomi</taxon>
        <taxon>Actinopterygii</taxon>
        <taxon>Neopterygii</taxon>
        <taxon>Teleostei</taxon>
        <taxon>Neoteleostei</taxon>
        <taxon>Acanthomorphata</taxon>
        <taxon>Eupercaria</taxon>
        <taxon>Perciformes</taxon>
        <taxon>Notothenioidei</taxon>
        <taxon>Eleginopidae</taxon>
        <taxon>Eleginops</taxon>
    </lineage>
</organism>
<feature type="transmembrane region" description="Helical" evidence="2">
    <location>
        <begin position="202"/>
        <end position="227"/>
    </location>
</feature>
<dbReference type="Proteomes" id="UP001346869">
    <property type="component" value="Unassembled WGS sequence"/>
</dbReference>
<feature type="compositionally biased region" description="Basic and acidic residues" evidence="1">
    <location>
        <begin position="306"/>
        <end position="317"/>
    </location>
</feature>
<evidence type="ECO:0000256" key="1">
    <source>
        <dbReference type="SAM" id="MobiDB-lite"/>
    </source>
</evidence>
<dbReference type="EMBL" id="JAUZQC010000016">
    <property type="protein sequence ID" value="KAK5858056.1"/>
    <property type="molecule type" value="Genomic_DNA"/>
</dbReference>
<evidence type="ECO:0000313" key="4">
    <source>
        <dbReference type="Proteomes" id="UP001346869"/>
    </source>
</evidence>
<reference evidence="3 4" key="2">
    <citation type="journal article" date="2023" name="Mol. Biol. Evol.">
        <title>Genomics of Secondarily Temperate Adaptation in the Only Non-Antarctic Icefish.</title>
        <authorList>
            <person name="Rivera-Colon A.G."/>
            <person name="Rayamajhi N."/>
            <person name="Minhas B.F."/>
            <person name="Madrigal G."/>
            <person name="Bilyk K.T."/>
            <person name="Yoon V."/>
            <person name="Hune M."/>
            <person name="Gregory S."/>
            <person name="Cheng C.H.C."/>
            <person name="Catchen J.M."/>
        </authorList>
    </citation>
    <scope>NUCLEOTIDE SEQUENCE [LARGE SCALE GENOMIC DNA]</scope>
    <source>
        <strain evidence="3">JMC-PN-2008</strain>
    </source>
</reference>
<dbReference type="AlphaFoldDB" id="A0AAN8ACV9"/>
<feature type="region of interest" description="Disordered" evidence="1">
    <location>
        <begin position="271"/>
        <end position="322"/>
    </location>
</feature>
<keyword evidence="4" id="KW-1185">Reference proteome</keyword>
<dbReference type="Pfam" id="PF15179">
    <property type="entry name" value="Myc_target_1"/>
    <property type="match status" value="1"/>
</dbReference>
<gene>
    <name evidence="3" type="ORF">PBY51_011251</name>
</gene>
<proteinExistence type="predicted"/>
<keyword evidence="2" id="KW-0472">Membrane</keyword>
<dbReference type="GO" id="GO:0005654">
    <property type="term" value="C:nucleoplasm"/>
    <property type="evidence" value="ECO:0007669"/>
    <property type="project" value="TreeGrafter"/>
</dbReference>
<dbReference type="PANTHER" id="PTHR14869">
    <property type="entry name" value="MYC TARGET PROTEIN 1"/>
    <property type="match status" value="1"/>
</dbReference>
<protein>
    <submittedName>
        <fullName evidence="3">Uncharacterized protein</fullName>
    </submittedName>
</protein>
<accession>A0AAN8ACV9</accession>
<comment type="caution">
    <text evidence="3">The sequence shown here is derived from an EMBL/GenBank/DDBJ whole genome shotgun (WGS) entry which is preliminary data.</text>
</comment>
<keyword evidence="2" id="KW-0812">Transmembrane</keyword>
<feature type="region of interest" description="Disordered" evidence="1">
    <location>
        <begin position="233"/>
        <end position="252"/>
    </location>
</feature>
<sequence>MYPFDVGFGRLLEYSCCAPPPSILLTVLCPPPPSILLTVLCPPPPASCSQCCAPPSILLTVLCPPQHPAHSVVPPPASCSQCCASPSILLIVLCPPLPASCSQCCAPPASCSQCCAPPPSILLTVLCPLPASCSQCCAPPSILLTVLCPPQHPAHSVVPPPQHPAHSVVPPPPPPASCSQCCAPPQASCSQCCAPPPPAGDMMLAFCLSVLVGLLLGALVYVLLTWVSRRKATARITRRPPKRPGPLDAAQGPQLYRSTFLSVCRQPSLEPVGPLGSKPPVEASTFRPVKKSRPGLEMELGEDTEDRGAPDPPEPNKRHSFWLGTNGLKGFLPTQSPPPPAYDSIIRAFEETCT</sequence>
<reference evidence="3 4" key="1">
    <citation type="journal article" date="2023" name="Genes (Basel)">
        <title>Chromosome-Level Genome Assembly and Circadian Gene Repertoire of the Patagonia Blennie Eleginops maclovinus-The Closest Ancestral Proxy of Antarctic Cryonotothenioids.</title>
        <authorList>
            <person name="Cheng C.C."/>
            <person name="Rivera-Colon A.G."/>
            <person name="Minhas B.F."/>
            <person name="Wilson L."/>
            <person name="Rayamajhi N."/>
            <person name="Vargas-Chacoff L."/>
            <person name="Catchen J.M."/>
        </authorList>
    </citation>
    <scope>NUCLEOTIDE SEQUENCE [LARGE SCALE GENOMIC DNA]</scope>
    <source>
        <strain evidence="3">JMC-PN-2008</strain>
    </source>
</reference>